<dbReference type="InParanoid" id="A0A482XSZ1"/>
<reference evidence="2 3" key="1">
    <citation type="journal article" date="2017" name="Gigascience">
        <title>Genome sequence of the small brown planthopper, Laodelphax striatellus.</title>
        <authorList>
            <person name="Zhu J."/>
            <person name="Jiang F."/>
            <person name="Wang X."/>
            <person name="Yang P."/>
            <person name="Bao Y."/>
            <person name="Zhao W."/>
            <person name="Wang W."/>
            <person name="Lu H."/>
            <person name="Wang Q."/>
            <person name="Cui N."/>
            <person name="Li J."/>
            <person name="Chen X."/>
            <person name="Luo L."/>
            <person name="Yu J."/>
            <person name="Kang L."/>
            <person name="Cui F."/>
        </authorList>
    </citation>
    <scope>NUCLEOTIDE SEQUENCE [LARGE SCALE GENOMIC DNA]</scope>
    <source>
        <strain evidence="2">Lst14</strain>
    </source>
</reference>
<feature type="chain" id="PRO_5019810602" description="Vitellogenin domain-containing protein" evidence="1">
    <location>
        <begin position="25"/>
        <end position="1660"/>
    </location>
</feature>
<protein>
    <recommendedName>
        <fullName evidence="4">Vitellogenin domain-containing protein</fullName>
    </recommendedName>
</protein>
<evidence type="ECO:0000313" key="3">
    <source>
        <dbReference type="Proteomes" id="UP000291343"/>
    </source>
</evidence>
<keyword evidence="1" id="KW-0732">Signal</keyword>
<dbReference type="EMBL" id="QKKF02001692">
    <property type="protein sequence ID" value="RZF48609.1"/>
    <property type="molecule type" value="Genomic_DNA"/>
</dbReference>
<dbReference type="Proteomes" id="UP000291343">
    <property type="component" value="Unassembled WGS sequence"/>
</dbReference>
<name>A0A482XSZ1_LAOST</name>
<evidence type="ECO:0000313" key="2">
    <source>
        <dbReference type="EMBL" id="RZF48609.1"/>
    </source>
</evidence>
<organism evidence="2 3">
    <name type="scientific">Laodelphax striatellus</name>
    <name type="common">Small brown planthopper</name>
    <name type="synonym">Delphax striatella</name>
    <dbReference type="NCBI Taxonomy" id="195883"/>
    <lineage>
        <taxon>Eukaryota</taxon>
        <taxon>Metazoa</taxon>
        <taxon>Ecdysozoa</taxon>
        <taxon>Arthropoda</taxon>
        <taxon>Hexapoda</taxon>
        <taxon>Insecta</taxon>
        <taxon>Pterygota</taxon>
        <taxon>Neoptera</taxon>
        <taxon>Paraneoptera</taxon>
        <taxon>Hemiptera</taxon>
        <taxon>Auchenorrhyncha</taxon>
        <taxon>Fulgoroidea</taxon>
        <taxon>Delphacidae</taxon>
        <taxon>Criomorphinae</taxon>
        <taxon>Laodelphax</taxon>
    </lineage>
</organism>
<keyword evidence="3" id="KW-1185">Reference proteome</keyword>
<sequence>MIVNVFGGLVIVLIVLTRNGRCSAVSKVCQDGELVSRDVFYKLRGEDHLFTKRINVNYDGDRIIVGSPTRETLGGVDDVYNYDEKHEVKAWKRSGTEFAMTSEESKQPLTVSDYFIHIKKEVWQCVDRNKKLPSFQRVVNEIVTRPTKEVLEVKYYDGVEVSAMNYEQDKYYTQVKEIKYILEKQNVWSSIKVEGSMCLLKSTDESFGIPNFLKRIHKIKAGKNLNAIELKAYSNKNGNSPPLLQISDIGKSFFIGNSENLEKNENNAYNYCHLTSDASQFLPMFTTTVRQPVHIGPNNEKIFVKISKEEAANYFTLIKREFFLCGPVEISLISMSRFKDERWIVIKNELIGRIPIKDLIIHSGVIDLVSISMPGGDVTVRFQEILFFESRSWQEVVFDGKIYFEEHSVRKRPQNIHPRATLDMDHSIDIAYLLSPSTFFRTVIGREGFDLRVEVIYMRTVQDHFECESSHDYQYKDAFKTVVKVKLHDDRFFTSVAVRDEYSSMFYKTVSTEVLLCKNIQTKVLRILNKVEILVPVREIETHDGVDVVQKVLDDGSMSVTLYEKKYFDPETYKPVKLGGTIGFKTPDLAVATLEARQYAVDKTLYEAVRATGTLPTRLPTYSDYYRRSSSQKLSPVALWFSNGKYTVNFEEFGYESNRDGNLQAMCRKQSESNKKWLPVFDIVNSENGNKEKPSVGPAYNEDYSKYFLSVIYEEWICRLNTLKSGNNYEFLRIVNSLQLKTHTPLAIGRIGYFPKRGISTEMRNGEVVVSLQEVSYLEKSSSKLIDYEGDIMYPNEETRSGPLISGTVEISKSKYGDIFLRKTYFGIKPLNYRNLRRYKVVIKEHGHGDTLEIGTKWQIVHTFQEKVISKKNTEKIKIECKLDEGRSVGPHQILKTKRIVNGRIDEIKDSFSTYFTFKKQEVWTCKDKSGVNPEFSRVVSLFIVRPEIINTIKEFNFYDGIHMTSDDITDTDGKPNLEITEVKYLNSQNLILKIPVDTNLILTRPEASEKKSTPTTPPPIRGELDYLHCLLGNEAPLRRTVHREDGDVLHIAIKYDKKVLKSHLPFVCGEYDSITTTPEYVKRFGPSIVYYKFNNGKLVAGKPMDETLISSGFTDRNFIISMNYRKCTRKPHEIMYRVESIVEQNFKYNPLITYKISRVYHHEGVRFLEQEKKGYYKIIEVKYVSTDPYNGDINKMEVLDFDGFVQFKKAVNDFERFRIQVDIDMNNYLLDQDAFHASSPFECNTYKTLLASLKSTDGYIFEMGSHWQEQIEVTDQPVICKKQLEHTYNEQFAMKIFGYTGTGNEWGEIQFWTFEHFEGQMQELWICKRDDQVLFERVSNHLVIAKDIARIYHSDGISIHKLTLPDTSTNVEVIEIKLLTPLTHTVIKYEGELQFLADPVPNIIQKLFPLDYKEQFPDPGCKKLESDEYNYWSLYVLGVMASRKRSVWKEIEQERDVTFEKDREYLLEVHHSSVLRAGGVRNLRIGTQSQSSITSTTLNCMEHKWNTMYNTSYYPKVVEFSNDNMYEFDEAMFLEAFEINKQRYWICVDPNKAKPDIILRIVTNFEATRMFSAAPGLITTHDGIRRLRDSYYSYDEFSETVYINTKTNDYFMYVGKLFHIEKPEELEPPKDASIVHKASHAVSSYARSKARALGNFLSS</sequence>
<gene>
    <name evidence="2" type="ORF">LSTR_LSTR011240</name>
</gene>
<evidence type="ECO:0008006" key="4">
    <source>
        <dbReference type="Google" id="ProtNLM"/>
    </source>
</evidence>
<evidence type="ECO:0000256" key="1">
    <source>
        <dbReference type="SAM" id="SignalP"/>
    </source>
</evidence>
<comment type="caution">
    <text evidence="2">The sequence shown here is derived from an EMBL/GenBank/DDBJ whole genome shotgun (WGS) entry which is preliminary data.</text>
</comment>
<dbReference type="OrthoDB" id="6645239at2759"/>
<proteinExistence type="predicted"/>
<accession>A0A482XSZ1</accession>
<feature type="signal peptide" evidence="1">
    <location>
        <begin position="1"/>
        <end position="24"/>
    </location>
</feature>